<organism evidence="1 2">
    <name type="scientific">Diversispora eburnea</name>
    <dbReference type="NCBI Taxonomy" id="1213867"/>
    <lineage>
        <taxon>Eukaryota</taxon>
        <taxon>Fungi</taxon>
        <taxon>Fungi incertae sedis</taxon>
        <taxon>Mucoromycota</taxon>
        <taxon>Glomeromycotina</taxon>
        <taxon>Glomeromycetes</taxon>
        <taxon>Diversisporales</taxon>
        <taxon>Diversisporaceae</taxon>
        <taxon>Diversispora</taxon>
    </lineage>
</organism>
<reference evidence="1" key="1">
    <citation type="submission" date="2021-06" db="EMBL/GenBank/DDBJ databases">
        <authorList>
            <person name="Kallberg Y."/>
            <person name="Tangrot J."/>
            <person name="Rosling A."/>
        </authorList>
    </citation>
    <scope>NUCLEOTIDE SEQUENCE</scope>
    <source>
        <strain evidence="1">AZ414A</strain>
    </source>
</reference>
<dbReference type="OrthoDB" id="10442933at2759"/>
<dbReference type="EMBL" id="CAJVPK010000002">
    <property type="protein sequence ID" value="CAG8432742.1"/>
    <property type="molecule type" value="Genomic_DNA"/>
</dbReference>
<evidence type="ECO:0000313" key="1">
    <source>
        <dbReference type="EMBL" id="CAG8432742.1"/>
    </source>
</evidence>
<name>A0A9N8UVI6_9GLOM</name>
<dbReference type="AlphaFoldDB" id="A0A9N8UVI6"/>
<keyword evidence="2" id="KW-1185">Reference proteome</keyword>
<dbReference type="Proteomes" id="UP000789706">
    <property type="component" value="Unassembled WGS sequence"/>
</dbReference>
<protein>
    <submittedName>
        <fullName evidence="1">7069_t:CDS:1</fullName>
    </submittedName>
</protein>
<sequence>MSTTKSQVEIEFKFSTTNASNTDTTEDWVLIDLSDDNSCQLTEQQQLSEKEQSLLDTDLSSIKSNSWSTDLEKIKENEKNELLIDVYSNNHTVDNTPNNPVQNNKYILELLEIFL</sequence>
<proteinExistence type="predicted"/>
<gene>
    <name evidence="1" type="ORF">DEBURN_LOCUS70</name>
</gene>
<accession>A0A9N8UVI6</accession>
<evidence type="ECO:0000313" key="2">
    <source>
        <dbReference type="Proteomes" id="UP000789706"/>
    </source>
</evidence>
<comment type="caution">
    <text evidence="1">The sequence shown here is derived from an EMBL/GenBank/DDBJ whole genome shotgun (WGS) entry which is preliminary data.</text>
</comment>